<name>A0A5J4WFR8_9EUKA</name>
<sequence length="127" mass="15563">MDDIEAFWRDHNFDLRVTRVRQEYDSKDESETLQPAKTTRQQFRNKFGRHRNRSLSPHRQRSRYDFPDRRSESRERSGSRSYSRSREYQSPRETRTEADRNYNRFEPRNELRGRGPGVHRGGEHNYQ</sequence>
<evidence type="ECO:0000313" key="2">
    <source>
        <dbReference type="EMBL" id="KAA6393830.1"/>
    </source>
</evidence>
<feature type="region of interest" description="Disordered" evidence="1">
    <location>
        <begin position="23"/>
        <end position="127"/>
    </location>
</feature>
<evidence type="ECO:0000256" key="1">
    <source>
        <dbReference type="SAM" id="MobiDB-lite"/>
    </source>
</evidence>
<gene>
    <name evidence="2" type="ORF">EZS28_010643</name>
</gene>
<feature type="compositionally biased region" description="Basic and acidic residues" evidence="1">
    <location>
        <begin position="62"/>
        <end position="113"/>
    </location>
</feature>
<dbReference type="EMBL" id="SNRW01002126">
    <property type="protein sequence ID" value="KAA6393830.1"/>
    <property type="molecule type" value="Genomic_DNA"/>
</dbReference>
<reference evidence="2 3" key="1">
    <citation type="submission" date="2019-03" db="EMBL/GenBank/DDBJ databases">
        <title>Single cell metagenomics reveals metabolic interactions within the superorganism composed of flagellate Streblomastix strix and complex community of Bacteroidetes bacteria on its surface.</title>
        <authorList>
            <person name="Treitli S.C."/>
            <person name="Kolisko M."/>
            <person name="Husnik F."/>
            <person name="Keeling P."/>
            <person name="Hampl V."/>
        </authorList>
    </citation>
    <scope>NUCLEOTIDE SEQUENCE [LARGE SCALE GENOMIC DNA]</scope>
    <source>
        <strain evidence="2">ST1C</strain>
    </source>
</reference>
<feature type="compositionally biased region" description="Polar residues" evidence="1">
    <location>
        <begin position="32"/>
        <end position="44"/>
    </location>
</feature>
<organism evidence="2 3">
    <name type="scientific">Streblomastix strix</name>
    <dbReference type="NCBI Taxonomy" id="222440"/>
    <lineage>
        <taxon>Eukaryota</taxon>
        <taxon>Metamonada</taxon>
        <taxon>Preaxostyla</taxon>
        <taxon>Oxymonadida</taxon>
        <taxon>Streblomastigidae</taxon>
        <taxon>Streblomastix</taxon>
    </lineage>
</organism>
<comment type="caution">
    <text evidence="2">The sequence shown here is derived from an EMBL/GenBank/DDBJ whole genome shotgun (WGS) entry which is preliminary data.</text>
</comment>
<evidence type="ECO:0000313" key="3">
    <source>
        <dbReference type="Proteomes" id="UP000324800"/>
    </source>
</evidence>
<feature type="compositionally biased region" description="Basic residues" evidence="1">
    <location>
        <begin position="46"/>
        <end position="61"/>
    </location>
</feature>
<proteinExistence type="predicted"/>
<accession>A0A5J4WFR8</accession>
<dbReference type="Proteomes" id="UP000324800">
    <property type="component" value="Unassembled WGS sequence"/>
</dbReference>
<dbReference type="AlphaFoldDB" id="A0A5J4WFR8"/>
<protein>
    <submittedName>
        <fullName evidence="2">Uncharacterized protein</fullName>
    </submittedName>
</protein>